<evidence type="ECO:0000313" key="3">
    <source>
        <dbReference type="Proteomes" id="UP000000270"/>
    </source>
</evidence>
<reference evidence="2 3" key="3">
    <citation type="journal article" date="2008" name="BMC Genomics">
        <title>The genome of the versatile nitrogen fixer Azorhizobium caulinodans ORS571.</title>
        <authorList>
            <person name="Lee KB."/>
            <person name="Backer P.D."/>
            <person name="Aono T."/>
            <person name="Liu CT."/>
            <person name="Suzuki S."/>
            <person name="Suzuki T."/>
            <person name="Kaneko T."/>
            <person name="Yamada M."/>
            <person name="Tabata S."/>
            <person name="Kupfer D.M."/>
            <person name="Najar F.Z."/>
            <person name="Wiley G.B."/>
            <person name="Roe B."/>
            <person name="Binnewies T.T."/>
            <person name="Ussery D.W."/>
            <person name="D'Haeze W."/>
            <person name="Herder J.D."/>
            <person name="Gevers D."/>
            <person name="Vereecke D."/>
            <person name="Holsters M."/>
            <person name="Oyaizu H."/>
        </authorList>
    </citation>
    <scope>NUCLEOTIDE SEQUENCE [LARGE SCALE GENOMIC DNA]</scope>
    <source>
        <strain evidence="3">ATCC 43989 / DSM 5975 / JCM 20966 / LMG 6465 / NBRC 14845 / NCIMB 13405 / ORS 571</strain>
    </source>
</reference>
<gene>
    <name evidence="2" type="ordered locus">AZC_4047</name>
</gene>
<protein>
    <recommendedName>
        <fullName evidence="4">Argininosuccinate lyase</fullName>
    </recommendedName>
</protein>
<keyword evidence="1" id="KW-0732">Signal</keyword>
<dbReference type="eggNOG" id="ENOG5032ST0">
    <property type="taxonomic scope" value="Bacteria"/>
</dbReference>
<evidence type="ECO:0000313" key="2">
    <source>
        <dbReference type="EMBL" id="BAF90045.1"/>
    </source>
</evidence>
<evidence type="ECO:0008006" key="4">
    <source>
        <dbReference type="Google" id="ProtNLM"/>
    </source>
</evidence>
<name>A8ILK8_AZOC5</name>
<dbReference type="KEGG" id="azc:AZC_4047"/>
<reference evidence="2 3" key="1">
    <citation type="journal article" date="2007" name="Appl. Environ. Microbiol.">
        <title>Rhizobial factors required for stem nodule maturation and maintenance in Sesbania rostrata-Azorhizobium caulinodans ORS571 symbiosis.</title>
        <authorList>
            <person name="Suzuki S."/>
            <person name="Aono T."/>
            <person name="Lee KB."/>
            <person name="Suzuki T."/>
            <person name="Liu CT."/>
            <person name="Miwa H."/>
            <person name="Wakao S."/>
            <person name="Iki T."/>
            <person name="Oyaizu H."/>
        </authorList>
    </citation>
    <scope>NUCLEOTIDE SEQUENCE [LARGE SCALE GENOMIC DNA]</scope>
    <source>
        <strain evidence="3">ATCC 43989 / DSM 5975 / JCM 20966 / LMG 6465 / NBRC 14845 / NCIMB 13405 / ORS 571</strain>
    </source>
</reference>
<feature type="signal peptide" evidence="1">
    <location>
        <begin position="1"/>
        <end position="39"/>
    </location>
</feature>
<reference evidence="2 3" key="6">
    <citation type="journal article" date="2011" name="Appl. Environ. Microbiol.">
        <title>Involvement of the azorhizobial chromosome partition gene (parA) in the onset of bacteroid differentiation during Sesbania rostrata stem nodule development.</title>
        <authorList>
            <person name="Liu CT."/>
            <person name="Lee KB."/>
            <person name="Wang YS."/>
            <person name="Peng MH."/>
            <person name="Lee KT."/>
            <person name="Suzuki S."/>
            <person name="Suzuki T."/>
            <person name="Oyaizu H."/>
        </authorList>
    </citation>
    <scope>NUCLEOTIDE SEQUENCE [LARGE SCALE GENOMIC DNA]</scope>
    <source>
        <strain evidence="3">ATCC 43989 / DSM 5975 / JCM 20966 / LMG 6465 / NBRC 14845 / NCIMB 13405 / ORS 571</strain>
    </source>
</reference>
<proteinExistence type="predicted"/>
<sequence length="140" mass="15574">MGTAIGPVALRGRLRMVSRICAAVLALFTVLAVSGPLAAAEARQNFTLVNKTGYDIEKVFVSPSKSDDWEEDVLGKDTLDDGDSWEIKFHRATKTCKWDLKVVYSDDNSSAIWYDIDLCSVSKITIRYNRKSDKTTASFD</sequence>
<accession>A8ILK8</accession>
<reference evidence="2 3" key="4">
    <citation type="journal article" date="2009" name="Appl. Environ. Microbiol.">
        <title>Comparative genome-wide transcriptional profiling of Azorhizobium caulinodans ORS571 grown under free-living and symbiotic conditions.</title>
        <authorList>
            <person name="Tsukada S."/>
            <person name="Aono T."/>
            <person name="Akiba N."/>
            <person name="Lee KB."/>
            <person name="Liu CT."/>
            <person name="Toyazaki H."/>
            <person name="Oyaizu H."/>
        </authorList>
    </citation>
    <scope>NUCLEOTIDE SEQUENCE [LARGE SCALE GENOMIC DNA]</scope>
    <source>
        <strain evidence="3">ATCC 43989 / DSM 5975 / JCM 20966 / LMG 6465 / NBRC 14845 / NCIMB 13405 / ORS 571</strain>
    </source>
</reference>
<keyword evidence="3" id="KW-1185">Reference proteome</keyword>
<evidence type="ECO:0000256" key="1">
    <source>
        <dbReference type="SAM" id="SignalP"/>
    </source>
</evidence>
<dbReference type="EMBL" id="AP009384">
    <property type="protein sequence ID" value="BAF90045.1"/>
    <property type="molecule type" value="Genomic_DNA"/>
</dbReference>
<reference evidence="2 3" key="5">
    <citation type="journal article" date="2010" name="Appl. Environ. Microbiol.">
        <title>phrR-like gene praR of Azorhizobium caulinodans ORS571 is essential for symbiosis with Sesbania rostrata and is involved in expression of reb genes.</title>
        <authorList>
            <person name="Akiba N."/>
            <person name="Aono T."/>
            <person name="Toyazaki H."/>
            <person name="Sato S."/>
            <person name="Oyaizu H."/>
        </authorList>
    </citation>
    <scope>NUCLEOTIDE SEQUENCE [LARGE SCALE GENOMIC DNA]</scope>
    <source>
        <strain evidence="3">ATCC 43989 / DSM 5975 / JCM 20966 / LMG 6465 / NBRC 14845 / NCIMB 13405 / ORS 571</strain>
    </source>
</reference>
<dbReference type="Proteomes" id="UP000000270">
    <property type="component" value="Chromosome"/>
</dbReference>
<dbReference type="HOGENOM" id="CLU_139214_0_0_5"/>
<organism evidence="2 3">
    <name type="scientific">Azorhizobium caulinodans (strain ATCC 43989 / DSM 5975 / JCM 20966 / LMG 6465 / NBRC 14845 / NCIMB 13405 / ORS 571)</name>
    <dbReference type="NCBI Taxonomy" id="438753"/>
    <lineage>
        <taxon>Bacteria</taxon>
        <taxon>Pseudomonadati</taxon>
        <taxon>Pseudomonadota</taxon>
        <taxon>Alphaproteobacteria</taxon>
        <taxon>Hyphomicrobiales</taxon>
        <taxon>Xanthobacteraceae</taxon>
        <taxon>Azorhizobium</taxon>
    </lineage>
</organism>
<feature type="chain" id="PRO_5002721756" description="Argininosuccinate lyase" evidence="1">
    <location>
        <begin position="40"/>
        <end position="140"/>
    </location>
</feature>
<dbReference type="STRING" id="438753.AZC_4047"/>
<reference evidence="3" key="2">
    <citation type="submission" date="2007-04" db="EMBL/GenBank/DDBJ databases">
        <title>Complete genome sequence of the nitrogen-fixing bacterium Azorhizobium caulinodans ORS571.</title>
        <authorList>
            <person name="Lee K.B."/>
            <person name="Backer P.D."/>
            <person name="Aono T."/>
            <person name="Liu C.T."/>
            <person name="Suzuki S."/>
            <person name="Suzuki T."/>
            <person name="Kaneko T."/>
            <person name="Yamada M."/>
            <person name="Tabata S."/>
            <person name="Kupfer D.M."/>
            <person name="Najar F.Z."/>
            <person name="Wiley G.B."/>
            <person name="Roe B."/>
            <person name="Binnewies T."/>
            <person name="Ussery D."/>
            <person name="Vereecke D."/>
            <person name="Gevers D."/>
            <person name="Holsters M."/>
            <person name="Oyaizu H."/>
        </authorList>
    </citation>
    <scope>NUCLEOTIDE SEQUENCE [LARGE SCALE GENOMIC DNA]</scope>
    <source>
        <strain evidence="3">ATCC 43989 / DSM 5975 / JCM 20966 / LMG 6465 / NBRC 14845 / NCIMB 13405 / ORS 571</strain>
    </source>
</reference>
<dbReference type="AlphaFoldDB" id="A8ILK8"/>